<accession>A0AA36N0J5</accession>
<keyword evidence="2" id="KW-1185">Reference proteome</keyword>
<proteinExistence type="predicted"/>
<gene>
    <name evidence="1" type="ORF">EVOR1521_LOCUS11949</name>
</gene>
<comment type="caution">
    <text evidence="1">The sequence shown here is derived from an EMBL/GenBank/DDBJ whole genome shotgun (WGS) entry which is preliminary data.</text>
</comment>
<name>A0AA36N0J5_9DINO</name>
<evidence type="ECO:0000313" key="2">
    <source>
        <dbReference type="Proteomes" id="UP001178507"/>
    </source>
</evidence>
<evidence type="ECO:0000313" key="1">
    <source>
        <dbReference type="EMBL" id="CAJ1385323.1"/>
    </source>
</evidence>
<organism evidence="1 2">
    <name type="scientific">Effrenium voratum</name>
    <dbReference type="NCBI Taxonomy" id="2562239"/>
    <lineage>
        <taxon>Eukaryota</taxon>
        <taxon>Sar</taxon>
        <taxon>Alveolata</taxon>
        <taxon>Dinophyceae</taxon>
        <taxon>Suessiales</taxon>
        <taxon>Symbiodiniaceae</taxon>
        <taxon>Effrenium</taxon>
    </lineage>
</organism>
<sequence length="70" mass="7406">MEKSVALKLAQRCLPFFERKGVGRLTDIESVRPKSLLGLWTGAGRVDAVEVTGKGGSASFVVKTIGTLDG</sequence>
<dbReference type="EMBL" id="CAUJNA010001224">
    <property type="protein sequence ID" value="CAJ1385323.1"/>
    <property type="molecule type" value="Genomic_DNA"/>
</dbReference>
<dbReference type="Proteomes" id="UP001178507">
    <property type="component" value="Unassembled WGS sequence"/>
</dbReference>
<protein>
    <submittedName>
        <fullName evidence="1">Uncharacterized protein</fullName>
    </submittedName>
</protein>
<dbReference type="AlphaFoldDB" id="A0AA36N0J5"/>
<reference evidence="1" key="1">
    <citation type="submission" date="2023-08" db="EMBL/GenBank/DDBJ databases">
        <authorList>
            <person name="Chen Y."/>
            <person name="Shah S."/>
            <person name="Dougan E. K."/>
            <person name="Thang M."/>
            <person name="Chan C."/>
        </authorList>
    </citation>
    <scope>NUCLEOTIDE SEQUENCE</scope>
</reference>